<dbReference type="Proteomes" id="UP000177564">
    <property type="component" value="Unassembled WGS sequence"/>
</dbReference>
<dbReference type="AlphaFoldDB" id="A0A1F4XPH5"/>
<protein>
    <submittedName>
        <fullName evidence="1">Uncharacterized protein</fullName>
    </submittedName>
</protein>
<comment type="caution">
    <text evidence="1">The sequence shown here is derived from an EMBL/GenBank/DDBJ whole genome shotgun (WGS) entry which is preliminary data.</text>
</comment>
<accession>A0A1F4XPH5</accession>
<proteinExistence type="predicted"/>
<gene>
    <name evidence="1" type="ORF">A3D68_02205</name>
</gene>
<evidence type="ECO:0000313" key="2">
    <source>
        <dbReference type="Proteomes" id="UP000177564"/>
    </source>
</evidence>
<dbReference type="EMBL" id="MEWU01000015">
    <property type="protein sequence ID" value="OGC83579.1"/>
    <property type="molecule type" value="Genomic_DNA"/>
</dbReference>
<evidence type="ECO:0000313" key="1">
    <source>
        <dbReference type="EMBL" id="OGC83579.1"/>
    </source>
</evidence>
<reference evidence="1 2" key="1">
    <citation type="journal article" date="2016" name="Nat. Commun.">
        <title>Thousands of microbial genomes shed light on interconnected biogeochemical processes in an aquifer system.</title>
        <authorList>
            <person name="Anantharaman K."/>
            <person name="Brown C.T."/>
            <person name="Hug L.A."/>
            <person name="Sharon I."/>
            <person name="Castelle C.J."/>
            <person name="Probst A.J."/>
            <person name="Thomas B.C."/>
            <person name="Singh A."/>
            <person name="Wilkins M.J."/>
            <person name="Karaoz U."/>
            <person name="Brodie E.L."/>
            <person name="Williams K.H."/>
            <person name="Hubbard S.S."/>
            <person name="Banfield J.F."/>
        </authorList>
    </citation>
    <scope>NUCLEOTIDE SEQUENCE [LARGE SCALE GENOMIC DNA]</scope>
</reference>
<organism evidence="1 2">
    <name type="scientific">Candidatus Adlerbacteria bacterium RIFCSPHIGHO2_02_FULL_52_17</name>
    <dbReference type="NCBI Taxonomy" id="1797240"/>
    <lineage>
        <taxon>Bacteria</taxon>
        <taxon>Candidatus Adleribacteriota</taxon>
    </lineage>
</organism>
<sequence length="106" mass="12179">MLHVLAMYFGFTCESYPSTWQYRALVAIHRDQHSVSVYRRGYGPDWHAEIRPDLLEYMQNGRLPLAGLVRAAALIRQAELVTWALALRQHAARPTHRSVVLHEAAK</sequence>
<name>A0A1F4XPH5_9BACT</name>